<dbReference type="GO" id="GO:0010181">
    <property type="term" value="F:FMN binding"/>
    <property type="evidence" value="ECO:0007669"/>
    <property type="project" value="UniProtKB-UniRule"/>
</dbReference>
<evidence type="ECO:0000313" key="10">
    <source>
        <dbReference type="EMBL" id="KRQ93806.1"/>
    </source>
</evidence>
<evidence type="ECO:0000259" key="9">
    <source>
        <dbReference type="Pfam" id="PF10590"/>
    </source>
</evidence>
<feature type="domain" description="Pyridoxamine 5'-phosphate oxidase N-terminal" evidence="8">
    <location>
        <begin position="33"/>
        <end position="157"/>
    </location>
</feature>
<feature type="binding site" evidence="6 7">
    <location>
        <begin position="60"/>
        <end position="65"/>
    </location>
    <ligand>
        <name>FMN</name>
        <dbReference type="ChEBI" id="CHEBI:58210"/>
    </ligand>
</feature>
<feature type="binding site" evidence="6">
    <location>
        <position position="122"/>
    </location>
    <ligand>
        <name>substrate</name>
    </ligand>
</feature>
<feature type="binding site" evidence="6">
    <location>
        <position position="126"/>
    </location>
    <ligand>
        <name>substrate</name>
    </ligand>
</feature>
<sequence length="214" mass="24364">MTDTTSIKHPTPLTSGDFTAAEEPFALFAEWFAEAVKSEPNDPNAMALATVDSDGLPDVRMVLMKGYDADGFVFYSHIASQKGRELAANPKAALLFHWKSLRRQVRIRGNVSPVTDEEADAYFATRPKQAQIGAWASKQSQPLESRFAFEQAIALVAAKYMIGEVPRPPGWSGWRIHPTRFEFWHDRPFRLHDRIEFRRDAPIETQWSKVRLYP</sequence>
<dbReference type="RefSeq" id="WP_057855113.1">
    <property type="nucleotide sequence ID" value="NZ_LLXX01000217.1"/>
</dbReference>
<comment type="subunit">
    <text evidence="6">Homodimer.</text>
</comment>
<evidence type="ECO:0000256" key="5">
    <source>
        <dbReference type="ARBA" id="ARBA00023096"/>
    </source>
</evidence>
<dbReference type="InterPro" id="IPR019576">
    <property type="entry name" value="Pyridoxamine_oxidase_dimer_C"/>
</dbReference>
<feature type="binding site" evidence="6">
    <location>
        <begin position="75"/>
        <end position="76"/>
    </location>
    <ligand>
        <name>FMN</name>
        <dbReference type="ChEBI" id="CHEBI:58210"/>
    </ligand>
</feature>
<comment type="similarity">
    <text evidence="1 6">Belongs to the pyridoxamine 5'-phosphate oxidase family.</text>
</comment>
<evidence type="ECO:0000313" key="11">
    <source>
        <dbReference type="Proteomes" id="UP000051913"/>
    </source>
</evidence>
<dbReference type="HAMAP" id="MF_01629">
    <property type="entry name" value="PdxH"/>
    <property type="match status" value="1"/>
</dbReference>
<feature type="binding site" evidence="6 7">
    <location>
        <position position="184"/>
    </location>
    <ligand>
        <name>FMN</name>
        <dbReference type="ChEBI" id="CHEBI:58210"/>
    </ligand>
</feature>
<feature type="binding site" evidence="6 7">
    <location>
        <begin position="139"/>
        <end position="140"/>
    </location>
    <ligand>
        <name>FMN</name>
        <dbReference type="ChEBI" id="CHEBI:58210"/>
    </ligand>
</feature>
<dbReference type="InterPro" id="IPR019740">
    <property type="entry name" value="Pyridox_Oxase_CS"/>
</dbReference>
<organism evidence="10 11">
    <name type="scientific">Bradyrhizobium valentinum</name>
    <dbReference type="NCBI Taxonomy" id="1518501"/>
    <lineage>
        <taxon>Bacteria</taxon>
        <taxon>Pseudomonadati</taxon>
        <taxon>Pseudomonadota</taxon>
        <taxon>Alphaproteobacteria</taxon>
        <taxon>Hyphomicrobiales</taxon>
        <taxon>Nitrobacteraceae</taxon>
        <taxon>Bradyrhizobium</taxon>
    </lineage>
</organism>
<evidence type="ECO:0000256" key="6">
    <source>
        <dbReference type="HAMAP-Rule" id="MF_01629"/>
    </source>
</evidence>
<dbReference type="InterPro" id="IPR012349">
    <property type="entry name" value="Split_barrel_FMN-bd"/>
</dbReference>
<dbReference type="Proteomes" id="UP000051913">
    <property type="component" value="Unassembled WGS sequence"/>
</dbReference>
<dbReference type="FunFam" id="2.30.110.10:FF:000012">
    <property type="entry name" value="Predicted protein"/>
    <property type="match status" value="1"/>
</dbReference>
<dbReference type="SUPFAM" id="SSF50475">
    <property type="entry name" value="FMN-binding split barrel"/>
    <property type="match status" value="1"/>
</dbReference>
<dbReference type="InterPro" id="IPR011576">
    <property type="entry name" value="Pyridox_Oxase_N"/>
</dbReference>
<feature type="binding site" evidence="6">
    <location>
        <position position="65"/>
    </location>
    <ligand>
        <name>substrate</name>
    </ligand>
</feature>
<dbReference type="PIRSF" id="PIRSF000190">
    <property type="entry name" value="Pyd_amn-ph_oxd"/>
    <property type="match status" value="1"/>
</dbReference>
<feature type="binding site" evidence="6 7">
    <location>
        <position position="194"/>
    </location>
    <ligand>
        <name>FMN</name>
        <dbReference type="ChEBI" id="CHEBI:58210"/>
    </ligand>
</feature>
<keyword evidence="5 6" id="KW-0664">Pyridoxine biosynthesis</keyword>
<comment type="caution">
    <text evidence="6">Lacks conserved residue(s) required for the propagation of feature annotation.</text>
</comment>
<dbReference type="Pfam" id="PF01243">
    <property type="entry name" value="PNPOx_N"/>
    <property type="match status" value="1"/>
</dbReference>
<feature type="binding site" evidence="6 7">
    <location>
        <position position="104"/>
    </location>
    <ligand>
        <name>FMN</name>
        <dbReference type="ChEBI" id="CHEBI:58210"/>
    </ligand>
</feature>
<gene>
    <name evidence="6" type="primary">pdxH</name>
    <name evidence="10" type="ORF">CP49_32060</name>
</gene>
<comment type="pathway">
    <text evidence="6">Cofactor metabolism; pyridoxal 5'-phosphate salvage; pyridoxal 5'-phosphate from pyridoxine 5'-phosphate: step 1/1.</text>
</comment>
<keyword evidence="2 6" id="KW-0285">Flavoprotein</keyword>
<accession>A0A0R3KKG8</accession>
<dbReference type="OrthoDB" id="9780392at2"/>
<comment type="function">
    <text evidence="6">Catalyzes the oxidation of either pyridoxine 5'-phosphate (PNP) or pyridoxamine 5'-phosphate (PMP) into pyridoxal 5'-phosphate (PLP).</text>
</comment>
<evidence type="ECO:0000256" key="1">
    <source>
        <dbReference type="ARBA" id="ARBA00007301"/>
    </source>
</evidence>
<dbReference type="PROSITE" id="PS01064">
    <property type="entry name" value="PYRIDOX_OXIDASE"/>
    <property type="match status" value="1"/>
</dbReference>
<evidence type="ECO:0000256" key="2">
    <source>
        <dbReference type="ARBA" id="ARBA00022630"/>
    </source>
</evidence>
<keyword evidence="4 6" id="KW-0560">Oxidoreductase</keyword>
<evidence type="ECO:0000259" key="8">
    <source>
        <dbReference type="Pfam" id="PF01243"/>
    </source>
</evidence>
<reference evidence="10 11" key="1">
    <citation type="submission" date="2014-03" db="EMBL/GenBank/DDBJ databases">
        <title>Bradyrhizobium valentinum sp. nov., isolated from effective nodules of Lupinus mariae-josephae, a lupine endemic of basic-lime soils in Eastern Spain.</title>
        <authorList>
            <person name="Duran D."/>
            <person name="Rey L."/>
            <person name="Navarro A."/>
            <person name="Busquets A."/>
            <person name="Imperial J."/>
            <person name="Ruiz-Argueso T."/>
        </authorList>
    </citation>
    <scope>NUCLEOTIDE SEQUENCE [LARGE SCALE GENOMIC DNA]</scope>
    <source>
        <strain evidence="10 11">LmjM3</strain>
    </source>
</reference>
<comment type="catalytic activity">
    <reaction evidence="6">
        <text>pyridoxamine 5'-phosphate + O2 + H2O = pyridoxal 5'-phosphate + H2O2 + NH4(+)</text>
        <dbReference type="Rhea" id="RHEA:15817"/>
        <dbReference type="ChEBI" id="CHEBI:15377"/>
        <dbReference type="ChEBI" id="CHEBI:15379"/>
        <dbReference type="ChEBI" id="CHEBI:16240"/>
        <dbReference type="ChEBI" id="CHEBI:28938"/>
        <dbReference type="ChEBI" id="CHEBI:58451"/>
        <dbReference type="ChEBI" id="CHEBI:597326"/>
        <dbReference type="EC" id="1.4.3.5"/>
    </reaction>
</comment>
<feature type="domain" description="Pyridoxine 5'-phosphate oxidase dimerisation C-terminal" evidence="9">
    <location>
        <begin position="171"/>
        <end position="214"/>
    </location>
</feature>
<comment type="cofactor">
    <cofactor evidence="6 7">
        <name>FMN</name>
        <dbReference type="ChEBI" id="CHEBI:58210"/>
    </cofactor>
    <text evidence="6 7">Binds 1 FMN per subunit.</text>
</comment>
<dbReference type="GO" id="GO:0004733">
    <property type="term" value="F:pyridoxamine phosphate oxidase activity"/>
    <property type="evidence" value="ECO:0007669"/>
    <property type="project" value="UniProtKB-UniRule"/>
</dbReference>
<dbReference type="Pfam" id="PF10590">
    <property type="entry name" value="PNP_phzG_C"/>
    <property type="match status" value="1"/>
</dbReference>
<feature type="binding site" evidence="6">
    <location>
        <begin position="190"/>
        <end position="192"/>
    </location>
    <ligand>
        <name>substrate</name>
    </ligand>
</feature>
<keyword evidence="11" id="KW-1185">Reference proteome</keyword>
<keyword evidence="3 6" id="KW-0288">FMN</keyword>
<dbReference type="PANTHER" id="PTHR10851:SF0">
    <property type="entry name" value="PYRIDOXINE-5'-PHOSPHATE OXIDASE"/>
    <property type="match status" value="1"/>
</dbReference>
<feature type="binding site" evidence="6 7">
    <location>
        <position position="82"/>
    </location>
    <ligand>
        <name>FMN</name>
        <dbReference type="ChEBI" id="CHEBI:58210"/>
    </ligand>
</feature>
<comment type="caution">
    <text evidence="10">The sequence shown here is derived from an EMBL/GenBank/DDBJ whole genome shotgun (WGS) entry which is preliminary data.</text>
</comment>
<dbReference type="Gene3D" id="2.30.110.10">
    <property type="entry name" value="Electron Transport, Fmn-binding Protein, Chain A"/>
    <property type="match status" value="1"/>
</dbReference>
<protein>
    <recommendedName>
        <fullName evidence="6">Pyridoxine/pyridoxamine 5'-phosphate oxidase</fullName>
        <ecNumber evidence="6">1.4.3.5</ecNumber>
    </recommendedName>
    <alternativeName>
        <fullName evidence="6">PNP/PMP oxidase</fullName>
        <shortName evidence="6">PNPOx</shortName>
    </alternativeName>
    <alternativeName>
        <fullName evidence="6">Pyridoxal 5'-phosphate synthase</fullName>
    </alternativeName>
</protein>
<dbReference type="EMBL" id="LLXX01000217">
    <property type="protein sequence ID" value="KRQ93806.1"/>
    <property type="molecule type" value="Genomic_DNA"/>
</dbReference>
<dbReference type="NCBIfam" id="NF004231">
    <property type="entry name" value="PRK05679.1"/>
    <property type="match status" value="1"/>
</dbReference>
<comment type="catalytic activity">
    <reaction evidence="6">
        <text>pyridoxine 5'-phosphate + O2 = pyridoxal 5'-phosphate + H2O2</text>
        <dbReference type="Rhea" id="RHEA:15149"/>
        <dbReference type="ChEBI" id="CHEBI:15379"/>
        <dbReference type="ChEBI" id="CHEBI:16240"/>
        <dbReference type="ChEBI" id="CHEBI:58589"/>
        <dbReference type="ChEBI" id="CHEBI:597326"/>
        <dbReference type="EC" id="1.4.3.5"/>
    </reaction>
</comment>
<name>A0A0R3KKG8_9BRAD</name>
<dbReference type="UniPathway" id="UPA01068">
    <property type="reaction ID" value="UER00304"/>
</dbReference>
<dbReference type="PANTHER" id="PTHR10851">
    <property type="entry name" value="PYRIDOXINE-5-PHOSPHATE OXIDASE"/>
    <property type="match status" value="1"/>
</dbReference>
<dbReference type="InterPro" id="IPR000659">
    <property type="entry name" value="Pyridox_Oxase"/>
</dbReference>
<dbReference type="STRING" id="1518501.CQ10_05325"/>
<dbReference type="NCBIfam" id="TIGR00558">
    <property type="entry name" value="pdxH"/>
    <property type="match status" value="1"/>
</dbReference>
<evidence type="ECO:0000256" key="7">
    <source>
        <dbReference type="PIRSR" id="PIRSR000190-2"/>
    </source>
</evidence>
<dbReference type="EC" id="1.4.3.5" evidence="6"/>
<dbReference type="GO" id="GO:0008615">
    <property type="term" value="P:pyridoxine biosynthetic process"/>
    <property type="evidence" value="ECO:0007669"/>
    <property type="project" value="UniProtKB-UniRule"/>
</dbReference>
<comment type="pathway">
    <text evidence="6">Cofactor metabolism; pyridoxal 5'-phosphate salvage; pyridoxal 5'-phosphate from pyridoxamine 5'-phosphate: step 1/1.</text>
</comment>
<dbReference type="AlphaFoldDB" id="A0A0R3KKG8"/>
<proteinExistence type="inferred from homology"/>
<evidence type="ECO:0000256" key="3">
    <source>
        <dbReference type="ARBA" id="ARBA00022643"/>
    </source>
</evidence>
<evidence type="ECO:0000256" key="4">
    <source>
        <dbReference type="ARBA" id="ARBA00023002"/>
    </source>
</evidence>